<organism evidence="5 6">
    <name type="scientific">Alkalimonas collagenimarina</name>
    <dbReference type="NCBI Taxonomy" id="400390"/>
    <lineage>
        <taxon>Bacteria</taxon>
        <taxon>Pseudomonadati</taxon>
        <taxon>Pseudomonadota</taxon>
        <taxon>Gammaproteobacteria</taxon>
        <taxon>Alkalimonas</taxon>
    </lineage>
</organism>
<name>A0ABT9H3I5_9GAMM</name>
<dbReference type="PIRSF" id="PIRSF006278">
    <property type="entry name" value="ACCD_DCysDesulf"/>
    <property type="match status" value="1"/>
</dbReference>
<dbReference type="Proteomes" id="UP001231616">
    <property type="component" value="Unassembled WGS sequence"/>
</dbReference>
<dbReference type="InterPro" id="IPR001926">
    <property type="entry name" value="TrpB-like_PALP"/>
</dbReference>
<protein>
    <submittedName>
        <fullName evidence="5">Pyridoxal-phosphate dependent enzyme</fullName>
    </submittedName>
</protein>
<dbReference type="RefSeq" id="WP_305895022.1">
    <property type="nucleotide sequence ID" value="NZ_JAUZVZ010000032.1"/>
</dbReference>
<comment type="caution">
    <text evidence="5">The sequence shown here is derived from an EMBL/GenBank/DDBJ whole genome shotgun (WGS) entry which is preliminary data.</text>
</comment>
<dbReference type="PANTHER" id="PTHR43780:SF2">
    <property type="entry name" value="1-AMINOCYCLOPROPANE-1-CARBOXYLATE DEAMINASE-RELATED"/>
    <property type="match status" value="1"/>
</dbReference>
<dbReference type="Pfam" id="PF00291">
    <property type="entry name" value="PALP"/>
    <property type="match status" value="1"/>
</dbReference>
<dbReference type="PANTHER" id="PTHR43780">
    <property type="entry name" value="1-AMINOCYCLOPROPANE-1-CARBOXYLATE DEAMINASE-RELATED"/>
    <property type="match status" value="1"/>
</dbReference>
<keyword evidence="6" id="KW-1185">Reference proteome</keyword>
<gene>
    <name evidence="5" type="ORF">Q3O60_16440</name>
</gene>
<reference evidence="5 6" key="1">
    <citation type="submission" date="2023-08" db="EMBL/GenBank/DDBJ databases">
        <authorList>
            <person name="Joshi A."/>
            <person name="Thite S."/>
        </authorList>
    </citation>
    <scope>NUCLEOTIDE SEQUENCE [LARGE SCALE GENOMIC DNA]</scope>
    <source>
        <strain evidence="5 6">AC40</strain>
    </source>
</reference>
<accession>A0ABT9H3I5</accession>
<evidence type="ECO:0000256" key="2">
    <source>
        <dbReference type="ARBA" id="ARBA00008639"/>
    </source>
</evidence>
<evidence type="ECO:0000313" key="5">
    <source>
        <dbReference type="EMBL" id="MDP4537773.1"/>
    </source>
</evidence>
<proteinExistence type="inferred from homology"/>
<evidence type="ECO:0000313" key="6">
    <source>
        <dbReference type="Proteomes" id="UP001231616"/>
    </source>
</evidence>
<keyword evidence="3" id="KW-0663">Pyridoxal phosphate</keyword>
<dbReference type="InterPro" id="IPR027278">
    <property type="entry name" value="ACCD_DCysDesulf"/>
</dbReference>
<dbReference type="InterPro" id="IPR036052">
    <property type="entry name" value="TrpB-like_PALP_sf"/>
</dbReference>
<comment type="cofactor">
    <cofactor evidence="1">
        <name>pyridoxal 5'-phosphate</name>
        <dbReference type="ChEBI" id="CHEBI:597326"/>
    </cofactor>
</comment>
<comment type="similarity">
    <text evidence="2">Belongs to the ACC deaminase/D-cysteine desulfhydrase family.</text>
</comment>
<dbReference type="EMBL" id="JAUZVZ010000032">
    <property type="protein sequence ID" value="MDP4537773.1"/>
    <property type="molecule type" value="Genomic_DNA"/>
</dbReference>
<evidence type="ECO:0000256" key="1">
    <source>
        <dbReference type="ARBA" id="ARBA00001933"/>
    </source>
</evidence>
<feature type="domain" description="Tryptophan synthase beta chain-like PALP" evidence="4">
    <location>
        <begin position="67"/>
        <end position="312"/>
    </location>
</feature>
<evidence type="ECO:0000259" key="4">
    <source>
        <dbReference type="Pfam" id="PF00291"/>
    </source>
</evidence>
<evidence type="ECO:0000256" key="3">
    <source>
        <dbReference type="ARBA" id="ARBA00022898"/>
    </source>
</evidence>
<dbReference type="Gene3D" id="3.40.50.1100">
    <property type="match status" value="2"/>
</dbReference>
<sequence length="336" mass="37056">MIYLYGNRLLLAVILLFCFNQLHTYQKLSMMMNNQPTNWQAIKHHLLESLRLELWIVQPTCDSLAVSGNKQLKLKYHINKAQQEHKAGILTFGGAFSNHLLATAVSCAENAIPCIGMVRTDQLDPVNPTLNACQQAGMQLIALSRAQYKQRNEPAWLARLQQDYPSTLIVPEGGTSSYGVKGVSEFDVGTTPSGKADVLITATGSGGTLAGLSLGHPNCQALGIAVVKDTTLSEKIATLSQQQTNWHLLSDFVGKGYGRFDDSLLQFCLDFKKDTTISLEPIYTGKAMRAVFTLISQHYFRPRSKLVFFHTGGLQGLAGLLYRGLISQQEYDLLMA</sequence>
<dbReference type="SUPFAM" id="SSF53686">
    <property type="entry name" value="Tryptophan synthase beta subunit-like PLP-dependent enzymes"/>
    <property type="match status" value="1"/>
</dbReference>